<dbReference type="GO" id="GO:0022857">
    <property type="term" value="F:transmembrane transporter activity"/>
    <property type="evidence" value="ECO:0007669"/>
    <property type="project" value="InterPro"/>
</dbReference>
<dbReference type="PROSITE" id="PS01303">
    <property type="entry name" value="BCCT"/>
    <property type="match status" value="1"/>
</dbReference>
<evidence type="ECO:0000313" key="10">
    <source>
        <dbReference type="EMBL" id="SHL07674.1"/>
    </source>
</evidence>
<dbReference type="PATRIC" id="fig|797209.4.peg.4180"/>
<dbReference type="InterPro" id="IPR018093">
    <property type="entry name" value="BCCT_CS"/>
</dbReference>
<keyword evidence="6 8" id="KW-0472">Membrane</keyword>
<feature type="transmembrane region" description="Helical" evidence="8">
    <location>
        <begin position="431"/>
        <end position="454"/>
    </location>
</feature>
<evidence type="ECO:0000313" key="11">
    <source>
        <dbReference type="Proteomes" id="UP000003751"/>
    </source>
</evidence>
<keyword evidence="3" id="KW-1003">Cell membrane</keyword>
<dbReference type="Proteomes" id="UP000184203">
    <property type="component" value="Unassembled WGS sequence"/>
</dbReference>
<reference evidence="9 11" key="1">
    <citation type="journal article" date="2014" name="ISME J.">
        <title>Trehalose/2-sulfotrehalose biosynthesis and glycine-betaine uptake are widely spread mechanisms for osmoadaptation in the Halobacteriales.</title>
        <authorList>
            <person name="Youssef N.H."/>
            <person name="Savage-Ashlock K.N."/>
            <person name="McCully A.L."/>
            <person name="Luedtke B."/>
            <person name="Shaw E.I."/>
            <person name="Hoff W.D."/>
            <person name="Elshahed M.S."/>
        </authorList>
    </citation>
    <scope>NUCLEOTIDE SEQUENCE [LARGE SCALE GENOMIC DNA]</scope>
    <source>
        <strain evidence="9 11">DX253</strain>
    </source>
</reference>
<evidence type="ECO:0000256" key="4">
    <source>
        <dbReference type="ARBA" id="ARBA00022692"/>
    </source>
</evidence>
<feature type="transmembrane region" description="Helical" evidence="8">
    <location>
        <begin position="201"/>
        <end position="221"/>
    </location>
</feature>
<feature type="region of interest" description="Disordered" evidence="7">
    <location>
        <begin position="547"/>
        <end position="576"/>
    </location>
</feature>
<protein>
    <submittedName>
        <fullName evidence="9">Choline/carnitine/betaine transporter</fullName>
    </submittedName>
    <submittedName>
        <fullName evidence="10">Glycine betaine transporter</fullName>
    </submittedName>
</protein>
<reference evidence="10" key="2">
    <citation type="submission" date="2016-11" db="EMBL/GenBank/DDBJ databases">
        <authorList>
            <person name="Jaros S."/>
            <person name="Januszkiewicz K."/>
            <person name="Wedrychowicz H."/>
        </authorList>
    </citation>
    <scope>NUCLEOTIDE SEQUENCE [LARGE SCALE GENOMIC DNA]</scope>
    <source>
        <strain evidence="10">DX253</strain>
    </source>
</reference>
<reference evidence="12" key="3">
    <citation type="submission" date="2016-11" db="EMBL/GenBank/DDBJ databases">
        <authorList>
            <person name="Varghese N."/>
            <person name="Submissions S."/>
        </authorList>
    </citation>
    <scope>NUCLEOTIDE SEQUENCE [LARGE SCALE GENOMIC DNA]</scope>
    <source>
        <strain evidence="12">DX253</strain>
    </source>
</reference>
<evidence type="ECO:0000256" key="8">
    <source>
        <dbReference type="SAM" id="Phobius"/>
    </source>
</evidence>
<feature type="transmembrane region" description="Helical" evidence="8">
    <location>
        <begin position="506"/>
        <end position="526"/>
    </location>
</feature>
<dbReference type="AlphaFoldDB" id="E7QZQ4"/>
<dbReference type="PANTHER" id="PTHR30047:SF7">
    <property type="entry name" value="HIGH-AFFINITY CHOLINE TRANSPORT PROTEIN"/>
    <property type="match status" value="1"/>
</dbReference>
<evidence type="ECO:0000256" key="3">
    <source>
        <dbReference type="ARBA" id="ARBA00022475"/>
    </source>
</evidence>
<feature type="transmembrane region" description="Helical" evidence="8">
    <location>
        <begin position="97"/>
        <end position="116"/>
    </location>
</feature>
<feature type="transmembrane region" description="Helical" evidence="8">
    <location>
        <begin position="481"/>
        <end position="500"/>
    </location>
</feature>
<dbReference type="eggNOG" id="arCOG04540">
    <property type="taxonomic scope" value="Archaea"/>
</dbReference>
<accession>E7QZQ4</accession>
<keyword evidence="12" id="KW-1185">Reference proteome</keyword>
<feature type="transmembrane region" description="Helical" evidence="8">
    <location>
        <begin position="149"/>
        <end position="171"/>
    </location>
</feature>
<proteinExistence type="predicted"/>
<dbReference type="RefSeq" id="WP_007983344.1">
    <property type="nucleotide sequence ID" value="NZ_AEMG01000029.1"/>
</dbReference>
<evidence type="ECO:0000256" key="6">
    <source>
        <dbReference type="ARBA" id="ARBA00023136"/>
    </source>
</evidence>
<dbReference type="EMBL" id="FRAN01000004">
    <property type="protein sequence ID" value="SHL07674.1"/>
    <property type="molecule type" value="Genomic_DNA"/>
</dbReference>
<organism evidence="9 11">
    <name type="scientific">Haladaptatus paucihalophilus DX253</name>
    <dbReference type="NCBI Taxonomy" id="797209"/>
    <lineage>
        <taxon>Archaea</taxon>
        <taxon>Methanobacteriati</taxon>
        <taxon>Methanobacteriota</taxon>
        <taxon>Stenosarchaea group</taxon>
        <taxon>Halobacteria</taxon>
        <taxon>Halobacteriales</taxon>
        <taxon>Haladaptataceae</taxon>
        <taxon>Haladaptatus</taxon>
    </lineage>
</organism>
<gene>
    <name evidence="10" type="ORF">SAMN05444342_2938</name>
    <name evidence="9" type="ORF">ZOD2009_21317</name>
</gene>
<dbReference type="STRING" id="797209.GCA_000376445_03302"/>
<feature type="transmembrane region" description="Helical" evidence="8">
    <location>
        <begin position="58"/>
        <end position="77"/>
    </location>
</feature>
<keyword evidence="5 8" id="KW-1133">Transmembrane helix</keyword>
<feature type="transmembrane region" description="Helical" evidence="8">
    <location>
        <begin position="18"/>
        <end position="38"/>
    </location>
</feature>
<dbReference type="InterPro" id="IPR000060">
    <property type="entry name" value="BCCT_transptr"/>
</dbReference>
<dbReference type="Proteomes" id="UP000003751">
    <property type="component" value="Unassembled WGS sequence"/>
</dbReference>
<dbReference type="OrthoDB" id="141573at2157"/>
<evidence type="ECO:0000256" key="5">
    <source>
        <dbReference type="ARBA" id="ARBA00022989"/>
    </source>
</evidence>
<evidence type="ECO:0000256" key="2">
    <source>
        <dbReference type="ARBA" id="ARBA00022448"/>
    </source>
</evidence>
<feature type="transmembrane region" description="Helical" evidence="8">
    <location>
        <begin position="350"/>
        <end position="372"/>
    </location>
</feature>
<feature type="transmembrane region" description="Helical" evidence="8">
    <location>
        <begin position="258"/>
        <end position="279"/>
    </location>
</feature>
<evidence type="ECO:0000256" key="1">
    <source>
        <dbReference type="ARBA" id="ARBA00004651"/>
    </source>
</evidence>
<keyword evidence="2" id="KW-0813">Transport</keyword>
<comment type="subcellular location">
    <subcellularLocation>
        <location evidence="1">Cell membrane</location>
        <topology evidence="1">Multi-pass membrane protein</topology>
    </subcellularLocation>
</comment>
<evidence type="ECO:0000256" key="7">
    <source>
        <dbReference type="SAM" id="MobiDB-lite"/>
    </source>
</evidence>
<feature type="transmembrane region" description="Helical" evidence="8">
    <location>
        <begin position="379"/>
        <end position="398"/>
    </location>
</feature>
<keyword evidence="4 8" id="KW-0812">Transmembrane</keyword>
<dbReference type="PANTHER" id="PTHR30047">
    <property type="entry name" value="HIGH-AFFINITY CHOLINE TRANSPORT PROTEIN-RELATED"/>
    <property type="match status" value="1"/>
</dbReference>
<feature type="transmembrane region" description="Helical" evidence="8">
    <location>
        <begin position="291"/>
        <end position="310"/>
    </location>
</feature>
<evidence type="ECO:0000313" key="12">
    <source>
        <dbReference type="Proteomes" id="UP000184203"/>
    </source>
</evidence>
<sequence>MSQEQGIVREFVDEIDPLVFGFGILTAVTFLGYVLLVGPDQAGTTMEAINDWLWTNFSWFYLWAMLIFVGFTTFLIFGPWGKIKLGPPDAEPRHDFLTYFAMFFSAGIAAGIVFWGPAEAIFHYGSGTPLAGADSPAKQRMLGSLQYTFFHWGISAWAAYLIVGVPIGYFAHKKGAPFKFSTVIAPIVGVENLDDSYFARLVDLIAVFGTMGGIATSLGFIGQQLLMGMDYQFGSVRTPSASASALPLDIFGVQLGDLGIILVIIGVTTVFTLSVISGVEKGIKRLSQLNVIVFVSLGVLVFFIGIYNGMASFVLNLGTQAVGQYFNQFIKMSLFTGAATDSSFLGSWTIFYWAWWFSWAPFSGIFLARISYGRTIREVTFVGVIATTLATVPWFLVIGGMSMRMQQLGQADILGVLANYGGNEAVSGYPLFGALPAGALLSGLFFLLVITFFVTSADSSTLGIAMLTTGGEENPSELNRLIWGVLQGLVAAVLIVIGGTNALQQAAIITGGPVAIIGLIGVYGMVKEFSSFKGRVLVQEGASIRDDDTLLGGRSSSGGGTSGAASVRPAESDEDD</sequence>
<dbReference type="EMBL" id="AEMG01000029">
    <property type="protein sequence ID" value="EFW90175.1"/>
    <property type="molecule type" value="Genomic_DNA"/>
</dbReference>
<dbReference type="Pfam" id="PF02028">
    <property type="entry name" value="BCCT"/>
    <property type="match status" value="1"/>
</dbReference>
<dbReference type="GO" id="GO:0005886">
    <property type="term" value="C:plasma membrane"/>
    <property type="evidence" value="ECO:0007669"/>
    <property type="project" value="UniProtKB-SubCell"/>
</dbReference>
<evidence type="ECO:0000313" key="9">
    <source>
        <dbReference type="EMBL" id="EFW90175.1"/>
    </source>
</evidence>
<name>E7QZQ4_HALPU</name>